<organism evidence="1 2">
    <name type="scientific">Colletotrichum truncatum</name>
    <name type="common">Anthracnose fungus</name>
    <name type="synonym">Colletotrichum capsici</name>
    <dbReference type="NCBI Taxonomy" id="5467"/>
    <lineage>
        <taxon>Eukaryota</taxon>
        <taxon>Fungi</taxon>
        <taxon>Dikarya</taxon>
        <taxon>Ascomycota</taxon>
        <taxon>Pezizomycotina</taxon>
        <taxon>Sordariomycetes</taxon>
        <taxon>Hypocreomycetidae</taxon>
        <taxon>Glomerellales</taxon>
        <taxon>Glomerellaceae</taxon>
        <taxon>Colletotrichum</taxon>
        <taxon>Colletotrichum truncatum species complex</taxon>
    </lineage>
</organism>
<reference evidence="1 2" key="1">
    <citation type="journal article" date="2020" name="Phytopathology">
        <title>Genome Sequence Resources of Colletotrichum truncatum, C. plurivorum, C. musicola, and C. sojae: Four Species Pathogenic to Soybean (Glycine max).</title>
        <authorList>
            <person name="Rogerio F."/>
            <person name="Boufleur T.R."/>
            <person name="Ciampi-Guillardi M."/>
            <person name="Sukno S.A."/>
            <person name="Thon M.R."/>
            <person name="Massola Junior N.S."/>
            <person name="Baroncelli R."/>
        </authorList>
    </citation>
    <scope>NUCLEOTIDE SEQUENCE [LARGE SCALE GENOMIC DNA]</scope>
    <source>
        <strain evidence="1 2">CMES1059</strain>
    </source>
</reference>
<dbReference type="Proteomes" id="UP000805649">
    <property type="component" value="Unassembled WGS sequence"/>
</dbReference>
<dbReference type="EMBL" id="VUJX02000009">
    <property type="protein sequence ID" value="KAL0932119.1"/>
    <property type="molecule type" value="Genomic_DNA"/>
</dbReference>
<sequence length="260" mass="29686">MSVNNSTIVSCINRHYETLLKMGYIDLSDISVPPNAGWSDEQLHVDALRAMGRSEKVIDLLRLIPYLRENETADSVEIYPETFQLRYLRDGRWFGTATEEEFSNTSMLDLGFAPFDGPVPADMISLTHADEGVWWVIDTNENVIYPYGTEFDSEHQAPEDQPWRAVEPEDVLSYFNRINHQLDNLEVVPAPRSGKWDSRVVDAQTEEGQLVSRLYREFGWHSGGGFRKEEFRQAVEQQRAPLLDAALGHDSDDEDEEMAG</sequence>
<protein>
    <submittedName>
        <fullName evidence="1">Uncharacterized protein</fullName>
    </submittedName>
</protein>
<keyword evidence="2" id="KW-1185">Reference proteome</keyword>
<evidence type="ECO:0000313" key="2">
    <source>
        <dbReference type="Proteomes" id="UP000805649"/>
    </source>
</evidence>
<evidence type="ECO:0000313" key="1">
    <source>
        <dbReference type="EMBL" id="KAL0932119.1"/>
    </source>
</evidence>
<gene>
    <name evidence="1" type="ORF">CTRU02_213072</name>
</gene>
<proteinExistence type="predicted"/>
<comment type="caution">
    <text evidence="1">The sequence shown here is derived from an EMBL/GenBank/DDBJ whole genome shotgun (WGS) entry which is preliminary data.</text>
</comment>
<accession>A0ACC3YJQ3</accession>
<name>A0ACC3YJQ3_COLTU</name>